<protein>
    <submittedName>
        <fullName evidence="1">Uncharacterized protein</fullName>
    </submittedName>
</protein>
<organism evidence="1 2">
    <name type="scientific">Phaeosphaeria nodorum (strain SN15 / ATCC MYA-4574 / FGSC 10173)</name>
    <name type="common">Glume blotch fungus</name>
    <name type="synonym">Parastagonospora nodorum</name>
    <dbReference type="NCBI Taxonomy" id="321614"/>
    <lineage>
        <taxon>Eukaryota</taxon>
        <taxon>Fungi</taxon>
        <taxon>Dikarya</taxon>
        <taxon>Ascomycota</taxon>
        <taxon>Pezizomycotina</taxon>
        <taxon>Dothideomycetes</taxon>
        <taxon>Pleosporomycetidae</taxon>
        <taxon>Pleosporales</taxon>
        <taxon>Pleosporineae</taxon>
        <taxon>Phaeosphaeriaceae</taxon>
        <taxon>Parastagonospora</taxon>
    </lineage>
</organism>
<dbReference type="Proteomes" id="UP000663193">
    <property type="component" value="Chromosome 9"/>
</dbReference>
<evidence type="ECO:0000313" key="1">
    <source>
        <dbReference type="EMBL" id="QRC99216.1"/>
    </source>
</evidence>
<name>A0A7U2F653_PHANO</name>
<keyword evidence="2" id="KW-1185">Reference proteome</keyword>
<dbReference type="VEuPathDB" id="FungiDB:JI435_413110"/>
<evidence type="ECO:0000313" key="2">
    <source>
        <dbReference type="Proteomes" id="UP000663193"/>
    </source>
</evidence>
<accession>A0A7U2F653</accession>
<gene>
    <name evidence="1" type="ORF">JI435_413110</name>
</gene>
<dbReference type="AlphaFoldDB" id="A0A7U2F653"/>
<reference evidence="2" key="1">
    <citation type="journal article" date="2021" name="BMC Genomics">
        <title>Chromosome-level genome assembly and manually-curated proteome of model necrotroph Parastagonospora nodorum Sn15 reveals a genome-wide trove of candidate effector homologs, and redundancy of virulence-related functions within an accessory chromosome.</title>
        <authorList>
            <person name="Bertazzoni S."/>
            <person name="Jones D.A.B."/>
            <person name="Phan H.T."/>
            <person name="Tan K.-C."/>
            <person name="Hane J.K."/>
        </authorList>
    </citation>
    <scope>NUCLEOTIDE SEQUENCE [LARGE SCALE GENOMIC DNA]</scope>
    <source>
        <strain evidence="2">SN15 / ATCC MYA-4574 / FGSC 10173)</strain>
    </source>
</reference>
<dbReference type="EMBL" id="CP069031">
    <property type="protein sequence ID" value="QRC99216.1"/>
    <property type="molecule type" value="Genomic_DNA"/>
</dbReference>
<proteinExistence type="predicted"/>
<sequence length="90" mass="9783">MLNVTVDSTPGHVGAALAASRARVWGWESAVPDLAHHKPTACTSTCTPPIFPHSLRPSSDSTWARFVYCRAAGLHHLVCTRVPSSIRRHN</sequence>